<dbReference type="GO" id="GO:0005886">
    <property type="term" value="C:plasma membrane"/>
    <property type="evidence" value="ECO:0007669"/>
    <property type="project" value="UniProtKB-SubCell"/>
</dbReference>
<evidence type="ECO:0000256" key="3">
    <source>
        <dbReference type="ARBA" id="ARBA00022475"/>
    </source>
</evidence>
<feature type="transmembrane region" description="Helical" evidence="7">
    <location>
        <begin position="401"/>
        <end position="419"/>
    </location>
</feature>
<dbReference type="Proteomes" id="UP000664398">
    <property type="component" value="Unassembled WGS sequence"/>
</dbReference>
<gene>
    <name evidence="9" type="ORF">J4H91_14250</name>
</gene>
<evidence type="ECO:0000256" key="2">
    <source>
        <dbReference type="ARBA" id="ARBA00022448"/>
    </source>
</evidence>
<feature type="transmembrane region" description="Helical" evidence="7">
    <location>
        <begin position="365"/>
        <end position="389"/>
    </location>
</feature>
<evidence type="ECO:0000259" key="8">
    <source>
        <dbReference type="PROSITE" id="PS50850"/>
    </source>
</evidence>
<evidence type="ECO:0000256" key="1">
    <source>
        <dbReference type="ARBA" id="ARBA00004651"/>
    </source>
</evidence>
<dbReference type="PROSITE" id="PS00217">
    <property type="entry name" value="SUGAR_TRANSPORT_2"/>
    <property type="match status" value="1"/>
</dbReference>
<proteinExistence type="predicted"/>
<evidence type="ECO:0000256" key="5">
    <source>
        <dbReference type="ARBA" id="ARBA00022989"/>
    </source>
</evidence>
<comment type="subcellular location">
    <subcellularLocation>
        <location evidence="1">Cell membrane</location>
        <topology evidence="1">Multi-pass membrane protein</topology>
    </subcellularLocation>
</comment>
<dbReference type="GO" id="GO:0022857">
    <property type="term" value="F:transmembrane transporter activity"/>
    <property type="evidence" value="ECO:0007669"/>
    <property type="project" value="InterPro"/>
</dbReference>
<dbReference type="PANTHER" id="PTHR43045:SF2">
    <property type="entry name" value="INNER MEMBRANE METABOLITE TRANSPORT PROTEIN YHJE"/>
    <property type="match status" value="1"/>
</dbReference>
<feature type="transmembrane region" description="Helical" evidence="7">
    <location>
        <begin position="89"/>
        <end position="112"/>
    </location>
</feature>
<keyword evidence="3" id="KW-1003">Cell membrane</keyword>
<dbReference type="InterPro" id="IPR036259">
    <property type="entry name" value="MFS_trans_sf"/>
</dbReference>
<dbReference type="PANTHER" id="PTHR43045">
    <property type="entry name" value="SHIKIMATE TRANSPORTER"/>
    <property type="match status" value="1"/>
</dbReference>
<evidence type="ECO:0000256" key="6">
    <source>
        <dbReference type="ARBA" id="ARBA00023136"/>
    </source>
</evidence>
<feature type="transmembrane region" description="Helical" evidence="7">
    <location>
        <begin position="45"/>
        <end position="68"/>
    </location>
</feature>
<keyword evidence="5 7" id="KW-1133">Transmembrane helix</keyword>
<feature type="domain" description="Major facilitator superfamily (MFS) profile" evidence="8">
    <location>
        <begin position="15"/>
        <end position="424"/>
    </location>
</feature>
<sequence length="440" mass="45920">MPETKHYSRGQMMKVSFAGLIGTTVEFYDFYIFGTAAALVFSSQFFPALGPAGGTLAALATFGVAFVARPFGSILFGHFGDRIGRKATLVATLLMMGGATVAIGVLPSAATIGGLAPVLLVLLRIIQGIAVGGEWAGAVLLTGEHAPPERRGFYALFPQLGPALGLALSMGTFLATSLTMSPETFQTLGWRIPFLASFILVVIGLFVRLSIEEPQSFAKLKSTRQLARNPLFEVVRKQPVQVFLGAGSLSMVFALFHTGATWLISYGGTSLKLSNPTVLSIGIVGALIFAGVIAASASASDRFGRKPLTILACVLAIPWALVLMPIVNIGSPLAFAVGLCVTLAIAGIGYGPVGAQLPELFHTRYRYTGAGVAYSLAGVVGGALPPFVAQALIPVFGEMAVGYYLAAYAVLSLLCLLAMKETRQANLDLVDAAADAKPKG</sequence>
<dbReference type="RefSeq" id="WP_208046919.1">
    <property type="nucleotide sequence ID" value="NZ_JAGDYL010000035.1"/>
</dbReference>
<dbReference type="AlphaFoldDB" id="A0A939M0H0"/>
<feature type="transmembrane region" description="Helical" evidence="7">
    <location>
        <begin position="188"/>
        <end position="211"/>
    </location>
</feature>
<feature type="transmembrane region" description="Helical" evidence="7">
    <location>
        <begin position="277"/>
        <end position="296"/>
    </location>
</feature>
<evidence type="ECO:0000313" key="9">
    <source>
        <dbReference type="EMBL" id="MBO1806463.1"/>
    </source>
</evidence>
<dbReference type="InterPro" id="IPR020846">
    <property type="entry name" value="MFS_dom"/>
</dbReference>
<dbReference type="InterPro" id="IPR005829">
    <property type="entry name" value="Sugar_transporter_CS"/>
</dbReference>
<feature type="transmembrane region" description="Helical" evidence="7">
    <location>
        <begin position="333"/>
        <end position="353"/>
    </location>
</feature>
<accession>A0A939M0H0</accession>
<feature type="transmembrane region" description="Helical" evidence="7">
    <location>
        <begin position="308"/>
        <end position="327"/>
    </location>
</feature>
<dbReference type="PROSITE" id="PS50850">
    <property type="entry name" value="MFS"/>
    <property type="match status" value="1"/>
</dbReference>
<feature type="transmembrane region" description="Helical" evidence="7">
    <location>
        <begin position="12"/>
        <end position="33"/>
    </location>
</feature>
<organism evidence="9 10">
    <name type="scientific">Leucobacter ruminantium</name>
    <dbReference type="NCBI Taxonomy" id="1289170"/>
    <lineage>
        <taxon>Bacteria</taxon>
        <taxon>Bacillati</taxon>
        <taxon>Actinomycetota</taxon>
        <taxon>Actinomycetes</taxon>
        <taxon>Micrococcales</taxon>
        <taxon>Microbacteriaceae</taxon>
        <taxon>Leucobacter</taxon>
    </lineage>
</organism>
<feature type="transmembrane region" description="Helical" evidence="7">
    <location>
        <begin position="118"/>
        <end position="141"/>
    </location>
</feature>
<dbReference type="Pfam" id="PF07690">
    <property type="entry name" value="MFS_1"/>
    <property type="match status" value="1"/>
</dbReference>
<evidence type="ECO:0000313" key="10">
    <source>
        <dbReference type="Proteomes" id="UP000664398"/>
    </source>
</evidence>
<keyword evidence="10" id="KW-1185">Reference proteome</keyword>
<feature type="transmembrane region" description="Helical" evidence="7">
    <location>
        <begin position="153"/>
        <end position="176"/>
    </location>
</feature>
<keyword evidence="2" id="KW-0813">Transport</keyword>
<evidence type="ECO:0000256" key="7">
    <source>
        <dbReference type="SAM" id="Phobius"/>
    </source>
</evidence>
<keyword evidence="6 7" id="KW-0472">Membrane</keyword>
<comment type="caution">
    <text evidence="9">The sequence shown here is derived from an EMBL/GenBank/DDBJ whole genome shotgun (WGS) entry which is preliminary data.</text>
</comment>
<keyword evidence="4 7" id="KW-0812">Transmembrane</keyword>
<name>A0A939M0H0_9MICO</name>
<evidence type="ECO:0000256" key="4">
    <source>
        <dbReference type="ARBA" id="ARBA00022692"/>
    </source>
</evidence>
<feature type="transmembrane region" description="Helical" evidence="7">
    <location>
        <begin position="242"/>
        <end position="265"/>
    </location>
</feature>
<dbReference type="InterPro" id="IPR011701">
    <property type="entry name" value="MFS"/>
</dbReference>
<dbReference type="Gene3D" id="1.20.1250.20">
    <property type="entry name" value="MFS general substrate transporter like domains"/>
    <property type="match status" value="1"/>
</dbReference>
<dbReference type="EMBL" id="JAGDYL010000035">
    <property type="protein sequence ID" value="MBO1806463.1"/>
    <property type="molecule type" value="Genomic_DNA"/>
</dbReference>
<reference evidence="9" key="1">
    <citation type="submission" date="2021-03" db="EMBL/GenBank/DDBJ databases">
        <title>Leucobacter chromiisoli sp. nov., isolated from chromium-containing soil of chemical plant.</title>
        <authorList>
            <person name="Xu Z."/>
        </authorList>
    </citation>
    <scope>NUCLEOTIDE SEQUENCE</scope>
    <source>
        <strain evidence="9">A2</strain>
    </source>
</reference>
<dbReference type="CDD" id="cd17369">
    <property type="entry name" value="MFS_ShiA_like"/>
    <property type="match status" value="1"/>
</dbReference>
<dbReference type="SUPFAM" id="SSF103473">
    <property type="entry name" value="MFS general substrate transporter"/>
    <property type="match status" value="1"/>
</dbReference>
<protein>
    <submittedName>
        <fullName evidence="9">MHS family MFS transporter</fullName>
    </submittedName>
</protein>